<dbReference type="AlphaFoldDB" id="J3JDU2"/>
<gene>
    <name evidence="1" type="ORF">HSB1_38710</name>
</gene>
<dbReference type="Proteomes" id="UP000007813">
    <property type="component" value="Unassembled WGS sequence"/>
</dbReference>
<sequence length="398" mass="46321">MLTDAFFRPHSLVVKQFDSVTDLAATIEEMNTAETYDSVWESKFLATPCWELYGRLHPEREPIVNSECSVGLKKMGFDKPRSYAMAREQWATFEEVYKAEIGYVTAGTAHEVPLSHEMSEFLEFVATTPEDEITEILGASTDTHIPIIGWETEARRETEIQFDRLAEHIEGYVTAKLEGGLDENGPKELWSRGFWESWKDDLCKHIEDNVEPAYDLTNLEPNQVEPLITEFERSDWLSKPIPPWMLGGQQGGILWSHFKKRSVAEPEQSAKVLSYLFDEDIEIDLRLDRFAKFYREERTSPGQLISLPTLLLMFVYPRTYVFYKWGLMNTFFEAFSDYSVDTGFKTAQYERLNRSLRNEVLPMIEDELQSRNSDDEMEITMLDVHSLLYILNKKYLKQ</sequence>
<protein>
    <submittedName>
        <fullName evidence="1">Uncharacterized protein</fullName>
    </submittedName>
</protein>
<evidence type="ECO:0000313" key="1">
    <source>
        <dbReference type="EMBL" id="EJN57786.1"/>
    </source>
</evidence>
<proteinExistence type="predicted"/>
<dbReference type="EMBL" id="ALJD01000010">
    <property type="protein sequence ID" value="EJN57786.1"/>
    <property type="molecule type" value="Genomic_DNA"/>
</dbReference>
<reference evidence="1 2" key="1">
    <citation type="journal article" date="2012" name="J. Bacteriol.">
        <title>Draft Genome Sequence of the Extremely Halophilic Archaeon Halogranum salarium B-1T.</title>
        <authorList>
            <person name="Kim K.K."/>
            <person name="Lee K.C."/>
            <person name="Lee J.S."/>
        </authorList>
    </citation>
    <scope>NUCLEOTIDE SEQUENCE [LARGE SCALE GENOMIC DNA]</scope>
    <source>
        <strain evidence="1 2">B-1</strain>
    </source>
</reference>
<organism evidence="1 2">
    <name type="scientific">Halogranum salarium B-1</name>
    <dbReference type="NCBI Taxonomy" id="1210908"/>
    <lineage>
        <taxon>Archaea</taxon>
        <taxon>Methanobacteriati</taxon>
        <taxon>Methanobacteriota</taxon>
        <taxon>Stenosarchaea group</taxon>
        <taxon>Halobacteria</taxon>
        <taxon>Halobacteriales</taxon>
        <taxon>Haloferacaceae</taxon>
    </lineage>
</organism>
<evidence type="ECO:0000313" key="2">
    <source>
        <dbReference type="Proteomes" id="UP000007813"/>
    </source>
</evidence>
<comment type="caution">
    <text evidence="1">The sequence shown here is derived from an EMBL/GenBank/DDBJ whole genome shotgun (WGS) entry which is preliminary data.</text>
</comment>
<dbReference type="eggNOG" id="ENOG502N61S">
    <property type="taxonomic scope" value="Archaea"/>
</dbReference>
<accession>J3JDU2</accession>
<name>J3JDU2_9EURY</name>